<evidence type="ECO:0000256" key="5">
    <source>
        <dbReference type="ARBA" id="ARBA00022989"/>
    </source>
</evidence>
<keyword evidence="5" id="KW-1133">Transmembrane helix</keyword>
<comment type="subcellular location">
    <subcellularLocation>
        <location evidence="1">Cell membrane</location>
    </subcellularLocation>
    <subcellularLocation>
        <location evidence="9">Endomembrane system</location>
        <topology evidence="9">Single-pass membrane protein</topology>
    </subcellularLocation>
</comment>
<sequence>MLKIHKSWAVISLLGLVFLGRQAQAATDCALVTEIPRAECEALIALYNSTDGANWEGSVGWNVTNTPCSWSKISCEGGHVTELDLASNRLIGSIPAELGNLSHLKILNLSSNFDPNYYVSKYLELTNQASYCESRMQELWALVQYEGYMMNTEEQAEYKTCQAFLHIYGYELYLLEQEEFYQKGLVNNLSGSIPPELGNLSHLTSLRLNNNELCGNIPLSLMTLNNLYSWSVNLDHNHLTASDPTLIAWLDEQAPDWASTQTPCPDSNCLAIYENENLHIPCVKVKDLFDVELSFEVDMQFQPLSEPMTFQLSGAKDRPR</sequence>
<name>A0A0A6PHU7_9GAMM</name>
<keyword evidence="4 10" id="KW-0732">Signal</keyword>
<keyword evidence="12" id="KW-1185">Reference proteome</keyword>
<dbReference type="Proteomes" id="UP000030428">
    <property type="component" value="Unassembled WGS sequence"/>
</dbReference>
<evidence type="ECO:0000256" key="3">
    <source>
        <dbReference type="ARBA" id="ARBA00022692"/>
    </source>
</evidence>
<dbReference type="InterPro" id="IPR001611">
    <property type="entry name" value="Leu-rich_rpt"/>
</dbReference>
<proteinExistence type="predicted"/>
<accession>A0A0A6PHU7</accession>
<dbReference type="EMBL" id="JSZA02000029">
    <property type="protein sequence ID" value="KHD07206.1"/>
    <property type="molecule type" value="Genomic_DNA"/>
</dbReference>
<evidence type="ECO:0000256" key="4">
    <source>
        <dbReference type="ARBA" id="ARBA00022729"/>
    </source>
</evidence>
<organism evidence="11 12">
    <name type="scientific">Candidatus Thiomargarita nelsonii</name>
    <dbReference type="NCBI Taxonomy" id="1003181"/>
    <lineage>
        <taxon>Bacteria</taxon>
        <taxon>Pseudomonadati</taxon>
        <taxon>Pseudomonadota</taxon>
        <taxon>Gammaproteobacteria</taxon>
        <taxon>Thiotrichales</taxon>
        <taxon>Thiotrichaceae</taxon>
        <taxon>Thiomargarita</taxon>
    </lineage>
</organism>
<keyword evidence="8" id="KW-0325">Glycoprotein</keyword>
<protein>
    <recommendedName>
        <fullName evidence="13">Leucine-rich repeat-containing N-terminal plant-type domain-containing protein</fullName>
    </recommendedName>
</protein>
<evidence type="ECO:0000313" key="11">
    <source>
        <dbReference type="EMBL" id="KHD07206.1"/>
    </source>
</evidence>
<evidence type="ECO:0000256" key="10">
    <source>
        <dbReference type="SAM" id="SignalP"/>
    </source>
</evidence>
<evidence type="ECO:0000256" key="6">
    <source>
        <dbReference type="ARBA" id="ARBA00023136"/>
    </source>
</evidence>
<dbReference type="AlphaFoldDB" id="A0A0A6PHU7"/>
<dbReference type="GO" id="GO:0005886">
    <property type="term" value="C:plasma membrane"/>
    <property type="evidence" value="ECO:0007669"/>
    <property type="project" value="UniProtKB-SubCell"/>
</dbReference>
<dbReference type="GO" id="GO:0012505">
    <property type="term" value="C:endomembrane system"/>
    <property type="evidence" value="ECO:0007669"/>
    <property type="project" value="UniProtKB-SubCell"/>
</dbReference>
<dbReference type="InterPro" id="IPR032675">
    <property type="entry name" value="LRR_dom_sf"/>
</dbReference>
<feature type="signal peptide" evidence="10">
    <location>
        <begin position="1"/>
        <end position="25"/>
    </location>
</feature>
<evidence type="ECO:0000313" key="12">
    <source>
        <dbReference type="Proteomes" id="UP000030428"/>
    </source>
</evidence>
<evidence type="ECO:0000256" key="8">
    <source>
        <dbReference type="ARBA" id="ARBA00023180"/>
    </source>
</evidence>
<evidence type="ECO:0000256" key="9">
    <source>
        <dbReference type="ARBA" id="ARBA00037847"/>
    </source>
</evidence>
<feature type="chain" id="PRO_5007387775" description="Leucine-rich repeat-containing N-terminal plant-type domain-containing protein" evidence="10">
    <location>
        <begin position="26"/>
        <end position="320"/>
    </location>
</feature>
<comment type="caution">
    <text evidence="11">The sequence shown here is derived from an EMBL/GenBank/DDBJ whole genome shotgun (WGS) entry which is preliminary data.</text>
</comment>
<keyword evidence="2" id="KW-1003">Cell membrane</keyword>
<keyword evidence="6" id="KW-0472">Membrane</keyword>
<evidence type="ECO:0000256" key="2">
    <source>
        <dbReference type="ARBA" id="ARBA00022475"/>
    </source>
</evidence>
<dbReference type="PANTHER" id="PTHR48052:SF8">
    <property type="entry name" value="LRR RECEPTOR-LIKE SERINE_THREONINE-PROTEIN KINASE FLS2"/>
    <property type="match status" value="1"/>
</dbReference>
<dbReference type="Pfam" id="PF00560">
    <property type="entry name" value="LRR_1"/>
    <property type="match status" value="2"/>
</dbReference>
<dbReference type="PANTHER" id="PTHR48052">
    <property type="entry name" value="UNNAMED PRODUCT"/>
    <property type="match status" value="1"/>
</dbReference>
<evidence type="ECO:0008006" key="13">
    <source>
        <dbReference type="Google" id="ProtNLM"/>
    </source>
</evidence>
<evidence type="ECO:0000256" key="1">
    <source>
        <dbReference type="ARBA" id="ARBA00004236"/>
    </source>
</evidence>
<dbReference type="Gene3D" id="3.80.10.10">
    <property type="entry name" value="Ribonuclease Inhibitor"/>
    <property type="match status" value="2"/>
</dbReference>
<evidence type="ECO:0000256" key="7">
    <source>
        <dbReference type="ARBA" id="ARBA00023170"/>
    </source>
</evidence>
<reference evidence="11 12" key="1">
    <citation type="journal article" date="2016" name="Front. Microbiol.">
        <title>Single-Cell (Meta-)Genomics of a Dimorphic Candidatus Thiomargarita nelsonii Reveals Genomic Plasticity.</title>
        <authorList>
            <person name="Flood B.E."/>
            <person name="Fliss P."/>
            <person name="Jones D.S."/>
            <person name="Dick G.J."/>
            <person name="Jain S."/>
            <person name="Kaster A.K."/>
            <person name="Winkel M."/>
            <person name="Mussmann M."/>
            <person name="Bailey J."/>
        </authorList>
    </citation>
    <scope>NUCLEOTIDE SEQUENCE [LARGE SCALE GENOMIC DNA]</scope>
    <source>
        <strain evidence="11">Hydrate Ridge</strain>
    </source>
</reference>
<keyword evidence="7" id="KW-0675">Receptor</keyword>
<gene>
    <name evidence="11" type="ORF">PN36_09730</name>
</gene>
<keyword evidence="3" id="KW-0812">Transmembrane</keyword>
<dbReference type="SUPFAM" id="SSF52058">
    <property type="entry name" value="L domain-like"/>
    <property type="match status" value="1"/>
</dbReference>